<keyword evidence="5" id="KW-1185">Reference proteome</keyword>
<dbReference type="Pfam" id="PF08240">
    <property type="entry name" value="ADH_N"/>
    <property type="match status" value="1"/>
</dbReference>
<dbReference type="CDD" id="cd05286">
    <property type="entry name" value="QOR2"/>
    <property type="match status" value="1"/>
</dbReference>
<dbReference type="SUPFAM" id="SSF50129">
    <property type="entry name" value="GroES-like"/>
    <property type="match status" value="1"/>
</dbReference>
<dbReference type="Gene3D" id="3.90.180.10">
    <property type="entry name" value="Medium-chain alcohol dehydrogenases, catalytic domain"/>
    <property type="match status" value="1"/>
</dbReference>
<dbReference type="GO" id="GO:0003960">
    <property type="term" value="F:quinone reductase (NADPH) activity"/>
    <property type="evidence" value="ECO:0007669"/>
    <property type="project" value="UniProtKB-EC"/>
</dbReference>
<dbReference type="EMBL" id="JAUSWJ010000001">
    <property type="protein sequence ID" value="MDQ0514711.1"/>
    <property type="molecule type" value="Genomic_DNA"/>
</dbReference>
<dbReference type="SUPFAM" id="SSF51735">
    <property type="entry name" value="NAD(P)-binding Rossmann-fold domains"/>
    <property type="match status" value="1"/>
</dbReference>
<gene>
    <name evidence="4" type="ORF">QO015_000324</name>
</gene>
<dbReference type="Pfam" id="PF00107">
    <property type="entry name" value="ADH_zinc_N"/>
    <property type="match status" value="1"/>
</dbReference>
<dbReference type="EC" id="1.6.5.5" evidence="4"/>
<protein>
    <submittedName>
        <fullName evidence="4">NADPH2:quinone reductase</fullName>
        <ecNumber evidence="4">1.6.5.5</ecNumber>
    </submittedName>
</protein>
<dbReference type="InterPro" id="IPR011032">
    <property type="entry name" value="GroES-like_sf"/>
</dbReference>
<comment type="caution">
    <text evidence="4">The sequence shown here is derived from an EMBL/GenBank/DDBJ whole genome shotgun (WGS) entry which is preliminary data.</text>
</comment>
<evidence type="ECO:0000256" key="2">
    <source>
        <dbReference type="ARBA" id="ARBA00023002"/>
    </source>
</evidence>
<reference evidence="4 5" key="1">
    <citation type="submission" date="2023-07" db="EMBL/GenBank/DDBJ databases">
        <title>Genomic Encyclopedia of Type Strains, Phase IV (KMG-IV): sequencing the most valuable type-strain genomes for metagenomic binning, comparative biology and taxonomic classification.</title>
        <authorList>
            <person name="Goeker M."/>
        </authorList>
    </citation>
    <scope>NUCLEOTIDE SEQUENCE [LARGE SCALE GENOMIC DNA]</scope>
    <source>
        <strain evidence="4 5">B1-1</strain>
    </source>
</reference>
<proteinExistence type="predicted"/>
<dbReference type="PANTHER" id="PTHR48106:SF13">
    <property type="entry name" value="QUINONE OXIDOREDUCTASE-RELATED"/>
    <property type="match status" value="1"/>
</dbReference>
<dbReference type="PANTHER" id="PTHR48106">
    <property type="entry name" value="QUINONE OXIDOREDUCTASE PIG3-RELATED"/>
    <property type="match status" value="1"/>
</dbReference>
<evidence type="ECO:0000256" key="1">
    <source>
        <dbReference type="ARBA" id="ARBA00022857"/>
    </source>
</evidence>
<dbReference type="SMART" id="SM00829">
    <property type="entry name" value="PKS_ER"/>
    <property type="match status" value="1"/>
</dbReference>
<dbReference type="Proteomes" id="UP001223743">
    <property type="component" value="Unassembled WGS sequence"/>
</dbReference>
<evidence type="ECO:0000313" key="4">
    <source>
        <dbReference type="EMBL" id="MDQ0514711.1"/>
    </source>
</evidence>
<feature type="domain" description="Enoyl reductase (ER)" evidence="3">
    <location>
        <begin position="15"/>
        <end position="327"/>
    </location>
</feature>
<evidence type="ECO:0000313" key="5">
    <source>
        <dbReference type="Proteomes" id="UP001223743"/>
    </source>
</evidence>
<dbReference type="RefSeq" id="WP_266281896.1">
    <property type="nucleotide sequence ID" value="NZ_JAPKNF010000001.1"/>
</dbReference>
<dbReference type="InterPro" id="IPR020843">
    <property type="entry name" value="ER"/>
</dbReference>
<dbReference type="InterPro" id="IPR036291">
    <property type="entry name" value="NAD(P)-bd_dom_sf"/>
</dbReference>
<organism evidence="4 5">
    <name type="scientific">Kaistia geumhonensis</name>
    <dbReference type="NCBI Taxonomy" id="410839"/>
    <lineage>
        <taxon>Bacteria</taxon>
        <taxon>Pseudomonadati</taxon>
        <taxon>Pseudomonadota</taxon>
        <taxon>Alphaproteobacteria</taxon>
        <taxon>Hyphomicrobiales</taxon>
        <taxon>Kaistiaceae</taxon>
        <taxon>Kaistia</taxon>
    </lineage>
</organism>
<accession>A0ABU0M185</accession>
<dbReference type="NCBIfam" id="NF008024">
    <property type="entry name" value="PRK10754.1"/>
    <property type="match status" value="1"/>
</dbReference>
<dbReference type="Gene3D" id="3.40.50.720">
    <property type="entry name" value="NAD(P)-binding Rossmann-like Domain"/>
    <property type="match status" value="1"/>
</dbReference>
<dbReference type="InterPro" id="IPR013154">
    <property type="entry name" value="ADH-like_N"/>
</dbReference>
<keyword evidence="1" id="KW-0521">NADP</keyword>
<keyword evidence="2 4" id="KW-0560">Oxidoreductase</keyword>
<evidence type="ECO:0000259" key="3">
    <source>
        <dbReference type="SMART" id="SM00829"/>
    </source>
</evidence>
<sequence>MSGSTIHAIRVHEQGGADKLRFEEIEVGAPGKGEARIRQTAVGLNFIDVYHRSGLYPPPQPLPFVPGSEGVGIVEAVGEGVSAVKVGDRVGYAGPTGAYAEARLVPADRLVPIPDAIDDATAASVLLKGLTARYLLRQTYVVGPQTVLLFHAAAGGVGSIACQWASALGATVIGTAGGPEKVERARKLGCAHVIDYRSEDFVARVGEITKGEKCDVVYDSVGKDTFPASLDCLKPRGLFVSFGNSSGAVEAFEINLLQRKGSLYATRPTLGNYVSKHAELVEAADDLFSMITSGAIRVDAPQTFPLADAGAAQTALEQRRTHGSVVLIP</sequence>
<dbReference type="InterPro" id="IPR013149">
    <property type="entry name" value="ADH-like_C"/>
</dbReference>
<dbReference type="InterPro" id="IPR047618">
    <property type="entry name" value="QOR-like"/>
</dbReference>
<name>A0ABU0M185_9HYPH</name>